<feature type="compositionally biased region" description="Low complexity" evidence="1">
    <location>
        <begin position="79"/>
        <end position="92"/>
    </location>
</feature>
<gene>
    <name evidence="4" type="ORF">GCM10009688_13570</name>
</gene>
<proteinExistence type="predicted"/>
<feature type="compositionally biased region" description="Polar residues" evidence="1">
    <location>
        <begin position="433"/>
        <end position="443"/>
    </location>
</feature>
<feature type="compositionally biased region" description="Low complexity" evidence="1">
    <location>
        <begin position="404"/>
        <end position="414"/>
    </location>
</feature>
<sequence length="658" mass="66114">MSDQKRTPRQGAPLPGKSLRPSAPAGSTAVPKGSGAKPPAPRTAPPVRNNPATRSIPVIKPQSSASNGRPGPTDPAGRSPGSAQPAKPAKPGKSGRGKGSGAKRPAAANQSGVPKGLLGSKGGAKRPAVRPGPGAKKNSSPADEPASNPAAPQDAQAPTSPEAGANHSAGTGQTAGSSTPSPARSTETSGGTVPAEAALPDLSAHTDAPAWLSPDGAHDAELWDGAFDAESQDAAQVEPSVVPAEDVHLDEPSLETPSISSDAAEAASLPETAAEVRAVSEEAAEAGKQAGISEPAPEGTEVAVEPGAGLTDLEPSTADEPAGEPADERAADDEPSGGDEAAGSETAEVPQEPDGSGDDAAGTDASGNEDNDRDDSQTEDEPAGTADSESMKASDDGQEPEDPAAGSAGSATAGKDIPQDDGRPAANPAGSPQIHTATFQGGSSDVAAPVTDSFESLTLRKKDPEDTGVVHTVNPSGASAVPADSRRARRTREAEEAAARGKGPSKTTRTLVLLGSILIVVLLGIWLATVIADSNRGEGVLEDSVSPVELESGACLKDFQSVNAEVTVVTCETAHNAQLVATSSYSDSDTFPGTDALAAKAEEVCSSVIYTDAASKYTDLELNRAVPTQSSWNTGDRRVDCFVVAPSEELTESLIVQP</sequence>
<accession>A0ABP5ACG3</accession>
<name>A0ABP5ACG3_9MICC</name>
<evidence type="ECO:0000313" key="5">
    <source>
        <dbReference type="Proteomes" id="UP001500784"/>
    </source>
</evidence>
<dbReference type="Proteomes" id="UP001500784">
    <property type="component" value="Unassembled WGS sequence"/>
</dbReference>
<evidence type="ECO:0000256" key="2">
    <source>
        <dbReference type="SAM" id="Phobius"/>
    </source>
</evidence>
<keyword evidence="2" id="KW-1133">Transmembrane helix</keyword>
<dbReference type="Pfam" id="PF13845">
    <property type="entry name" value="Septum_form"/>
    <property type="match status" value="1"/>
</dbReference>
<keyword evidence="2" id="KW-0472">Membrane</keyword>
<evidence type="ECO:0000313" key="4">
    <source>
        <dbReference type="EMBL" id="GAA1910099.1"/>
    </source>
</evidence>
<comment type="caution">
    <text evidence="4">The sequence shown here is derived from an EMBL/GenBank/DDBJ whole genome shotgun (WGS) entry which is preliminary data.</text>
</comment>
<feature type="domain" description="Septum formation-related" evidence="3">
    <location>
        <begin position="549"/>
        <end position="641"/>
    </location>
</feature>
<feature type="transmembrane region" description="Helical" evidence="2">
    <location>
        <begin position="510"/>
        <end position="532"/>
    </location>
</feature>
<dbReference type="RefSeq" id="WP_152226028.1">
    <property type="nucleotide sequence ID" value="NZ_BAAALV010000002.1"/>
</dbReference>
<protein>
    <recommendedName>
        <fullName evidence="3">Septum formation-related domain-containing protein</fullName>
    </recommendedName>
</protein>
<dbReference type="InterPro" id="IPR026004">
    <property type="entry name" value="Septum_form"/>
</dbReference>
<reference evidence="5" key="1">
    <citation type="journal article" date="2019" name="Int. J. Syst. Evol. Microbiol.">
        <title>The Global Catalogue of Microorganisms (GCM) 10K type strain sequencing project: providing services to taxonomists for standard genome sequencing and annotation.</title>
        <authorList>
            <consortium name="The Broad Institute Genomics Platform"/>
            <consortium name="The Broad Institute Genome Sequencing Center for Infectious Disease"/>
            <person name="Wu L."/>
            <person name="Ma J."/>
        </authorList>
    </citation>
    <scope>NUCLEOTIDE SEQUENCE [LARGE SCALE GENOMIC DNA]</scope>
    <source>
        <strain evidence="5">JCM 13316</strain>
    </source>
</reference>
<feature type="compositionally biased region" description="Low complexity" evidence="1">
    <location>
        <begin position="263"/>
        <end position="277"/>
    </location>
</feature>
<evidence type="ECO:0000259" key="3">
    <source>
        <dbReference type="Pfam" id="PF13845"/>
    </source>
</evidence>
<keyword evidence="2" id="KW-0812">Transmembrane</keyword>
<evidence type="ECO:0000256" key="1">
    <source>
        <dbReference type="SAM" id="MobiDB-lite"/>
    </source>
</evidence>
<organism evidence="4 5">
    <name type="scientific">Arthrobacter gandavensis</name>
    <dbReference type="NCBI Taxonomy" id="169960"/>
    <lineage>
        <taxon>Bacteria</taxon>
        <taxon>Bacillati</taxon>
        <taxon>Actinomycetota</taxon>
        <taxon>Actinomycetes</taxon>
        <taxon>Micrococcales</taxon>
        <taxon>Micrococcaceae</taxon>
        <taxon>Arthrobacter</taxon>
    </lineage>
</organism>
<keyword evidence="5" id="KW-1185">Reference proteome</keyword>
<feature type="compositionally biased region" description="Acidic residues" evidence="1">
    <location>
        <begin position="367"/>
        <end position="382"/>
    </location>
</feature>
<feature type="region of interest" description="Disordered" evidence="1">
    <location>
        <begin position="1"/>
        <end position="505"/>
    </location>
</feature>
<feature type="compositionally biased region" description="Polar residues" evidence="1">
    <location>
        <begin position="168"/>
        <end position="191"/>
    </location>
</feature>
<dbReference type="EMBL" id="BAAALV010000002">
    <property type="protein sequence ID" value="GAA1910099.1"/>
    <property type="molecule type" value="Genomic_DNA"/>
</dbReference>